<sequence>MNREVKIMADDKIKYPEVGQRIRELREMRGFEQLDIANELGYKSQSTISKWESGVNLPTGKKLILLAEMLDTSTDYILHGKANDISPLPTPTIDLSNLRERVVLFDGKPLSDEDVEKITKIIELSLEVSASEDR</sequence>
<feature type="domain" description="HTH cro/C1-type" evidence="2">
    <location>
        <begin position="22"/>
        <end position="77"/>
    </location>
</feature>
<dbReference type="PANTHER" id="PTHR46558:SF4">
    <property type="entry name" value="DNA-BIDING PHAGE PROTEIN"/>
    <property type="match status" value="1"/>
</dbReference>
<dbReference type="CDD" id="cd00093">
    <property type="entry name" value="HTH_XRE"/>
    <property type="match status" value="1"/>
</dbReference>
<evidence type="ECO:0000313" key="4">
    <source>
        <dbReference type="Proteomes" id="UP001272448"/>
    </source>
</evidence>
<dbReference type="SUPFAM" id="SSF47413">
    <property type="entry name" value="lambda repressor-like DNA-binding domains"/>
    <property type="match status" value="1"/>
</dbReference>
<keyword evidence="1" id="KW-0238">DNA-binding</keyword>
<evidence type="ECO:0000256" key="1">
    <source>
        <dbReference type="ARBA" id="ARBA00023125"/>
    </source>
</evidence>
<comment type="caution">
    <text evidence="3">The sequence shown here is derived from an EMBL/GenBank/DDBJ whole genome shotgun (WGS) entry which is preliminary data.</text>
</comment>
<dbReference type="Gene3D" id="1.10.260.40">
    <property type="entry name" value="lambda repressor-like DNA-binding domains"/>
    <property type="match status" value="1"/>
</dbReference>
<evidence type="ECO:0000259" key="2">
    <source>
        <dbReference type="PROSITE" id="PS50943"/>
    </source>
</evidence>
<organism evidence="3 4">
    <name type="scientific">Streptococcus suis</name>
    <dbReference type="NCBI Taxonomy" id="1307"/>
    <lineage>
        <taxon>Bacteria</taxon>
        <taxon>Bacillati</taxon>
        <taxon>Bacillota</taxon>
        <taxon>Bacilli</taxon>
        <taxon>Lactobacillales</taxon>
        <taxon>Streptococcaceae</taxon>
        <taxon>Streptococcus</taxon>
    </lineage>
</organism>
<gene>
    <name evidence="3" type="ORF">Q7V77_00465</name>
</gene>
<dbReference type="EMBL" id="JAUTFT010000001">
    <property type="protein sequence ID" value="MDW8634202.1"/>
    <property type="molecule type" value="Genomic_DNA"/>
</dbReference>
<dbReference type="GO" id="GO:0003677">
    <property type="term" value="F:DNA binding"/>
    <property type="evidence" value="ECO:0007669"/>
    <property type="project" value="UniProtKB-KW"/>
</dbReference>
<evidence type="ECO:0000313" key="3">
    <source>
        <dbReference type="EMBL" id="MDW8634202.1"/>
    </source>
</evidence>
<name>A0AAP6DW69_STRSU</name>
<protein>
    <submittedName>
        <fullName evidence="3">Helix-turn-helix domain-containing protein</fullName>
    </submittedName>
</protein>
<accession>A0AAP6DW69</accession>
<dbReference type="Proteomes" id="UP001272448">
    <property type="component" value="Unassembled WGS sequence"/>
</dbReference>
<dbReference type="AlphaFoldDB" id="A0AAP6DW69"/>
<dbReference type="InterPro" id="IPR010982">
    <property type="entry name" value="Lambda_DNA-bd_dom_sf"/>
</dbReference>
<proteinExistence type="predicted"/>
<dbReference type="SMART" id="SM00530">
    <property type="entry name" value="HTH_XRE"/>
    <property type="match status" value="1"/>
</dbReference>
<dbReference type="PANTHER" id="PTHR46558">
    <property type="entry name" value="TRACRIPTIONAL REGULATORY PROTEIN-RELATED-RELATED"/>
    <property type="match status" value="1"/>
</dbReference>
<dbReference type="Pfam" id="PF01381">
    <property type="entry name" value="HTH_3"/>
    <property type="match status" value="1"/>
</dbReference>
<dbReference type="RefSeq" id="WP_226319113.1">
    <property type="nucleotide sequence ID" value="NZ_CZEX01000068.1"/>
</dbReference>
<dbReference type="InterPro" id="IPR001387">
    <property type="entry name" value="Cro/C1-type_HTH"/>
</dbReference>
<dbReference type="PROSITE" id="PS50943">
    <property type="entry name" value="HTH_CROC1"/>
    <property type="match status" value="1"/>
</dbReference>
<reference evidence="3" key="1">
    <citation type="submission" date="2023-07" db="EMBL/GenBank/DDBJ databases">
        <title>Characterization of virulence traits, antimicrobial resistance genes carried by mobile genetic elements and competence in Streptococcus suis strains isolated in France.</title>
        <authorList>
            <person name="Dechene-Tempier M."/>
            <person name="Marois-Crehan C."/>
            <person name="De Boisseson C."/>
            <person name="Lucas P."/>
            <person name="Bougeard S."/>
            <person name="Libante V."/>
            <person name="Payot S."/>
        </authorList>
    </citation>
    <scope>NUCLEOTIDE SEQUENCE</scope>
    <source>
        <strain evidence="3">1532</strain>
    </source>
</reference>